<dbReference type="PROSITE" id="PS00092">
    <property type="entry name" value="N6_MTASE"/>
    <property type="match status" value="1"/>
</dbReference>
<dbReference type="InterPro" id="IPR029063">
    <property type="entry name" value="SAM-dependent_MTases_sf"/>
</dbReference>
<evidence type="ECO:0000256" key="1">
    <source>
        <dbReference type="ARBA" id="ARBA00022603"/>
    </source>
</evidence>
<sequence>MRVVSGTCKGHPLKAVPGQTTRPTTDKIKEAIFNMIGPYFDGGVALDLFGGSGGLGIEALSRGMEKVIFVDRDAKAVQVIRQNIESCRLTSQAEVYRNDADRALKALIKRGMAFDLVLLDPPYKQQQLVSLMSVLDQYELLKENGIIMAEHAVDVVLPETVGRLMRRKHEEYGSTAVSIYEYE</sequence>
<dbReference type="Proteomes" id="UP001589609">
    <property type="component" value="Unassembled WGS sequence"/>
</dbReference>
<dbReference type="Gene3D" id="3.40.50.150">
    <property type="entry name" value="Vaccinia Virus protein VP39"/>
    <property type="match status" value="1"/>
</dbReference>
<evidence type="ECO:0000256" key="2">
    <source>
        <dbReference type="ARBA" id="ARBA00022679"/>
    </source>
</evidence>
<dbReference type="PIRSF" id="PIRSF004553">
    <property type="entry name" value="CHP00095"/>
    <property type="match status" value="1"/>
</dbReference>
<proteinExistence type="predicted"/>
<keyword evidence="4" id="KW-1185">Reference proteome</keyword>
<dbReference type="NCBIfam" id="TIGR00095">
    <property type="entry name" value="16S rRNA (guanine(966)-N(2))-methyltransferase RsmD"/>
    <property type="match status" value="1"/>
</dbReference>
<dbReference type="InterPro" id="IPR004398">
    <property type="entry name" value="RNA_MeTrfase_RsmD"/>
</dbReference>
<organism evidence="3 4">
    <name type="scientific">Ectobacillus funiculus</name>
    <dbReference type="NCBI Taxonomy" id="137993"/>
    <lineage>
        <taxon>Bacteria</taxon>
        <taxon>Bacillati</taxon>
        <taxon>Bacillota</taxon>
        <taxon>Bacilli</taxon>
        <taxon>Bacillales</taxon>
        <taxon>Bacillaceae</taxon>
        <taxon>Ectobacillus</taxon>
    </lineage>
</organism>
<name>A0ABV5WNF5_9BACI</name>
<dbReference type="PANTHER" id="PTHR43542:SF1">
    <property type="entry name" value="METHYLTRANSFERASE"/>
    <property type="match status" value="1"/>
</dbReference>
<dbReference type="PANTHER" id="PTHR43542">
    <property type="entry name" value="METHYLTRANSFERASE"/>
    <property type="match status" value="1"/>
</dbReference>
<dbReference type="Pfam" id="PF03602">
    <property type="entry name" value="Cons_hypoth95"/>
    <property type="match status" value="1"/>
</dbReference>
<accession>A0ABV5WNF5</accession>
<evidence type="ECO:0000313" key="3">
    <source>
        <dbReference type="EMBL" id="MFB9762165.1"/>
    </source>
</evidence>
<keyword evidence="1 3" id="KW-0489">Methyltransferase</keyword>
<dbReference type="CDD" id="cd02440">
    <property type="entry name" value="AdoMet_MTases"/>
    <property type="match status" value="1"/>
</dbReference>
<dbReference type="EC" id="2.1.1.171" evidence="3"/>
<protein>
    <submittedName>
        <fullName evidence="3">16S rRNA (Guanine(966)-N(2))-methyltransferase RsmD</fullName>
        <ecNumber evidence="3">2.1.1.171</ecNumber>
    </submittedName>
</protein>
<dbReference type="RefSeq" id="WP_379952133.1">
    <property type="nucleotide sequence ID" value="NZ_JBHMAF010000196.1"/>
</dbReference>
<dbReference type="EMBL" id="JBHMAF010000196">
    <property type="protein sequence ID" value="MFB9762165.1"/>
    <property type="molecule type" value="Genomic_DNA"/>
</dbReference>
<evidence type="ECO:0000313" key="4">
    <source>
        <dbReference type="Proteomes" id="UP001589609"/>
    </source>
</evidence>
<keyword evidence="2 3" id="KW-0808">Transferase</keyword>
<comment type="caution">
    <text evidence="3">The sequence shown here is derived from an EMBL/GenBank/DDBJ whole genome shotgun (WGS) entry which is preliminary data.</text>
</comment>
<dbReference type="InterPro" id="IPR002052">
    <property type="entry name" value="DNA_methylase_N6_adenine_CS"/>
</dbReference>
<dbReference type="SUPFAM" id="SSF53335">
    <property type="entry name" value="S-adenosyl-L-methionine-dependent methyltransferases"/>
    <property type="match status" value="1"/>
</dbReference>
<reference evidence="3 4" key="1">
    <citation type="submission" date="2024-09" db="EMBL/GenBank/DDBJ databases">
        <authorList>
            <person name="Sun Q."/>
            <person name="Mori K."/>
        </authorList>
    </citation>
    <scope>NUCLEOTIDE SEQUENCE [LARGE SCALE GENOMIC DNA]</scope>
    <source>
        <strain evidence="3 4">JCM 11201</strain>
    </source>
</reference>
<gene>
    <name evidence="3" type="primary">rsmD</name>
    <name evidence="3" type="ORF">ACFFMS_28475</name>
</gene>
<dbReference type="GO" id="GO:0052913">
    <property type="term" value="F:16S rRNA (guanine(966)-N(2))-methyltransferase activity"/>
    <property type="evidence" value="ECO:0007669"/>
    <property type="project" value="UniProtKB-EC"/>
</dbReference>